<feature type="transmembrane region" description="Helical" evidence="1">
    <location>
        <begin position="6"/>
        <end position="23"/>
    </location>
</feature>
<dbReference type="AlphaFoldDB" id="A0A917TQE6"/>
<keyword evidence="3" id="KW-1185">Reference proteome</keyword>
<organism evidence="2 3">
    <name type="scientific">Paraliobacillus quinghaiensis</name>
    <dbReference type="NCBI Taxonomy" id="470815"/>
    <lineage>
        <taxon>Bacteria</taxon>
        <taxon>Bacillati</taxon>
        <taxon>Bacillota</taxon>
        <taxon>Bacilli</taxon>
        <taxon>Bacillales</taxon>
        <taxon>Bacillaceae</taxon>
        <taxon>Paraliobacillus</taxon>
    </lineage>
</organism>
<dbReference type="OrthoDB" id="2454584at2"/>
<evidence type="ECO:0000313" key="3">
    <source>
        <dbReference type="Proteomes" id="UP000618460"/>
    </source>
</evidence>
<evidence type="ECO:0000256" key="1">
    <source>
        <dbReference type="SAM" id="Phobius"/>
    </source>
</evidence>
<dbReference type="RefSeq" id="WP_117154345.1">
    <property type="nucleotide sequence ID" value="NZ_BMLG01000007.1"/>
</dbReference>
<protein>
    <recommendedName>
        <fullName evidence="4">Resolvase HTH domain-containing protein</fullName>
    </recommendedName>
</protein>
<name>A0A917TQE6_9BACI</name>
<evidence type="ECO:0008006" key="4">
    <source>
        <dbReference type="Google" id="ProtNLM"/>
    </source>
</evidence>
<keyword evidence="1" id="KW-1133">Transmembrane helix</keyword>
<sequence>MLTTAFISLFVIAIVLFIVSFFTNDKFKQLEDQLEQLSISTLQDTYQIKKKIKILEEELLSDDLDMGTIDLQKSSQTQTPLMRKVQQMHQKGHSAAEIATSTNLSEYDIHSLIRQFSSKG</sequence>
<proteinExistence type="predicted"/>
<accession>A0A917TQE6</accession>
<comment type="caution">
    <text evidence="2">The sequence shown here is derived from an EMBL/GenBank/DDBJ whole genome shotgun (WGS) entry which is preliminary data.</text>
</comment>
<keyword evidence="1" id="KW-0472">Membrane</keyword>
<gene>
    <name evidence="2" type="ORF">GCM10011351_17120</name>
</gene>
<evidence type="ECO:0000313" key="2">
    <source>
        <dbReference type="EMBL" id="GGM31533.1"/>
    </source>
</evidence>
<keyword evidence="1" id="KW-0812">Transmembrane</keyword>
<reference evidence="2" key="1">
    <citation type="journal article" date="2014" name="Int. J. Syst. Evol. Microbiol.">
        <title>Complete genome sequence of Corynebacterium casei LMG S-19264T (=DSM 44701T), isolated from a smear-ripened cheese.</title>
        <authorList>
            <consortium name="US DOE Joint Genome Institute (JGI-PGF)"/>
            <person name="Walter F."/>
            <person name="Albersmeier A."/>
            <person name="Kalinowski J."/>
            <person name="Ruckert C."/>
        </authorList>
    </citation>
    <scope>NUCLEOTIDE SEQUENCE</scope>
    <source>
        <strain evidence="2">CGMCC 1.6333</strain>
    </source>
</reference>
<reference evidence="2" key="2">
    <citation type="submission" date="2020-09" db="EMBL/GenBank/DDBJ databases">
        <authorList>
            <person name="Sun Q."/>
            <person name="Zhou Y."/>
        </authorList>
    </citation>
    <scope>NUCLEOTIDE SEQUENCE</scope>
    <source>
        <strain evidence="2">CGMCC 1.6333</strain>
    </source>
</reference>
<dbReference type="EMBL" id="BMLG01000007">
    <property type="protein sequence ID" value="GGM31533.1"/>
    <property type="molecule type" value="Genomic_DNA"/>
</dbReference>
<dbReference type="Proteomes" id="UP000618460">
    <property type="component" value="Unassembled WGS sequence"/>
</dbReference>